<keyword evidence="1" id="KW-0732">Signal</keyword>
<evidence type="ECO:0000256" key="1">
    <source>
        <dbReference type="SAM" id="SignalP"/>
    </source>
</evidence>
<feature type="signal peptide" evidence="1">
    <location>
        <begin position="1"/>
        <end position="20"/>
    </location>
</feature>
<evidence type="ECO:0008006" key="4">
    <source>
        <dbReference type="Google" id="ProtNLM"/>
    </source>
</evidence>
<evidence type="ECO:0000313" key="3">
    <source>
        <dbReference type="Proteomes" id="UP000270094"/>
    </source>
</evidence>
<keyword evidence="3" id="KW-1185">Reference proteome</keyword>
<dbReference type="EMBL" id="UYYB01097001">
    <property type="protein sequence ID" value="VDM76437.1"/>
    <property type="molecule type" value="Genomic_DNA"/>
</dbReference>
<proteinExistence type="predicted"/>
<organism evidence="2 3">
    <name type="scientific">Strongylus vulgaris</name>
    <name type="common">Blood worm</name>
    <dbReference type="NCBI Taxonomy" id="40348"/>
    <lineage>
        <taxon>Eukaryota</taxon>
        <taxon>Metazoa</taxon>
        <taxon>Ecdysozoa</taxon>
        <taxon>Nematoda</taxon>
        <taxon>Chromadorea</taxon>
        <taxon>Rhabditida</taxon>
        <taxon>Rhabditina</taxon>
        <taxon>Rhabditomorpha</taxon>
        <taxon>Strongyloidea</taxon>
        <taxon>Strongylidae</taxon>
        <taxon>Strongylus</taxon>
    </lineage>
</organism>
<sequence>MRRIWNAASTTSTLVWRVLTQMTCTAIGVMRSLRGDSMGSGCEFLAKAESDALKPSYGCKMLTGDEAGPVLSMDSFFRCY</sequence>
<gene>
    <name evidence="2" type="ORF">SVUK_LOCUS11435</name>
</gene>
<protein>
    <recommendedName>
        <fullName evidence="4">Secreted protein</fullName>
    </recommendedName>
</protein>
<reference evidence="2 3" key="1">
    <citation type="submission" date="2018-11" db="EMBL/GenBank/DDBJ databases">
        <authorList>
            <consortium name="Pathogen Informatics"/>
        </authorList>
    </citation>
    <scope>NUCLEOTIDE SEQUENCE [LARGE SCALE GENOMIC DNA]</scope>
</reference>
<dbReference type="AlphaFoldDB" id="A0A3P7JJS8"/>
<dbReference type="Proteomes" id="UP000270094">
    <property type="component" value="Unassembled WGS sequence"/>
</dbReference>
<name>A0A3P7JJS8_STRVU</name>
<accession>A0A3P7JJS8</accession>
<feature type="chain" id="PRO_5018300858" description="Secreted protein" evidence="1">
    <location>
        <begin position="21"/>
        <end position="80"/>
    </location>
</feature>
<evidence type="ECO:0000313" key="2">
    <source>
        <dbReference type="EMBL" id="VDM76437.1"/>
    </source>
</evidence>